<keyword evidence="3" id="KW-1003">Cell membrane</keyword>
<dbReference type="Proteomes" id="UP000001695">
    <property type="component" value="Chromosome"/>
</dbReference>
<dbReference type="GO" id="GO:0005886">
    <property type="term" value="C:plasma membrane"/>
    <property type="evidence" value="ECO:0007669"/>
    <property type="project" value="UniProtKB-SubCell"/>
</dbReference>
<accession>B2IBJ3</accession>
<dbReference type="HOGENOM" id="CLU_058421_8_1_5"/>
<protein>
    <submittedName>
        <fullName evidence="8">DoxX family protein</fullName>
    </submittedName>
</protein>
<comment type="similarity">
    <text evidence="2">Belongs to the DoxX family.</text>
</comment>
<sequence length="149" mass="16219">MYTFPTFAQNMLLLTGRILLALLFVLMGWSKINDFNGTVAYMLHTGAPFPPLAASIAIITELGVGLAIVFGVLTRPLALILAVYTIATGLIGHNFWTMEGMVRYDNMLHFYKNISIAGGLLSLAAAGAGLFSVDTLIEKWLKTRSSHQL</sequence>
<reference evidence="9" key="1">
    <citation type="submission" date="2008-03" db="EMBL/GenBank/DDBJ databases">
        <title>Complete sequence of chromosome of Beijerinckia indica subsp. indica ATCC 9039.</title>
        <authorList>
            <consortium name="US DOE Joint Genome Institute"/>
            <person name="Copeland A."/>
            <person name="Lucas S."/>
            <person name="Lapidus A."/>
            <person name="Glavina del Rio T."/>
            <person name="Dalin E."/>
            <person name="Tice H."/>
            <person name="Bruce D."/>
            <person name="Goodwin L."/>
            <person name="Pitluck S."/>
            <person name="LaButti K."/>
            <person name="Schmutz J."/>
            <person name="Larimer F."/>
            <person name="Land M."/>
            <person name="Hauser L."/>
            <person name="Kyrpides N."/>
            <person name="Mikhailova N."/>
            <person name="Dunfield P.F."/>
            <person name="Dedysh S.N."/>
            <person name="Liesack W."/>
            <person name="Saw J.H."/>
            <person name="Alam M."/>
            <person name="Chen Y."/>
            <person name="Murrell J.C."/>
            <person name="Richardson P."/>
        </authorList>
    </citation>
    <scope>NUCLEOTIDE SEQUENCE [LARGE SCALE GENOMIC DNA]</scope>
    <source>
        <strain evidence="9">ATCC 9039 / DSM 1715 / NCIMB 8712</strain>
    </source>
</reference>
<evidence type="ECO:0000256" key="2">
    <source>
        <dbReference type="ARBA" id="ARBA00006679"/>
    </source>
</evidence>
<dbReference type="PANTHER" id="PTHR33452:SF1">
    <property type="entry name" value="INNER MEMBRANE PROTEIN YPHA-RELATED"/>
    <property type="match status" value="1"/>
</dbReference>
<dbReference type="InterPro" id="IPR032808">
    <property type="entry name" value="DoxX"/>
</dbReference>
<evidence type="ECO:0000256" key="5">
    <source>
        <dbReference type="ARBA" id="ARBA00022989"/>
    </source>
</evidence>
<evidence type="ECO:0000313" key="9">
    <source>
        <dbReference type="Proteomes" id="UP000001695"/>
    </source>
</evidence>
<dbReference type="PANTHER" id="PTHR33452">
    <property type="entry name" value="OXIDOREDUCTASE CATD-RELATED"/>
    <property type="match status" value="1"/>
</dbReference>
<keyword evidence="6 7" id="KW-0472">Membrane</keyword>
<dbReference type="Pfam" id="PF07681">
    <property type="entry name" value="DoxX"/>
    <property type="match status" value="1"/>
</dbReference>
<dbReference type="OrthoDB" id="9810206at2"/>
<dbReference type="EMBL" id="CP001016">
    <property type="protein sequence ID" value="ACB96619.1"/>
    <property type="molecule type" value="Genomic_DNA"/>
</dbReference>
<evidence type="ECO:0000256" key="1">
    <source>
        <dbReference type="ARBA" id="ARBA00004651"/>
    </source>
</evidence>
<dbReference type="InterPro" id="IPR051907">
    <property type="entry name" value="DoxX-like_oxidoreductase"/>
</dbReference>
<dbReference type="KEGG" id="bid:Bind_3057"/>
<feature type="transmembrane region" description="Helical" evidence="7">
    <location>
        <begin position="116"/>
        <end position="137"/>
    </location>
</feature>
<comment type="subcellular location">
    <subcellularLocation>
        <location evidence="1">Cell membrane</location>
        <topology evidence="1">Multi-pass membrane protein</topology>
    </subcellularLocation>
</comment>
<proteinExistence type="inferred from homology"/>
<gene>
    <name evidence="8" type="ordered locus">Bind_3057</name>
</gene>
<evidence type="ECO:0000256" key="7">
    <source>
        <dbReference type="SAM" id="Phobius"/>
    </source>
</evidence>
<organism evidence="8 9">
    <name type="scientific">Beijerinckia indica subsp. indica (strain ATCC 9039 / DSM 1715 / NCIMB 8712)</name>
    <dbReference type="NCBI Taxonomy" id="395963"/>
    <lineage>
        <taxon>Bacteria</taxon>
        <taxon>Pseudomonadati</taxon>
        <taxon>Pseudomonadota</taxon>
        <taxon>Alphaproteobacteria</taxon>
        <taxon>Hyphomicrobiales</taxon>
        <taxon>Beijerinckiaceae</taxon>
        <taxon>Beijerinckia</taxon>
    </lineage>
</organism>
<reference evidence="8 9" key="2">
    <citation type="journal article" date="2010" name="J. Bacteriol.">
        <title>Complete genome sequence of Beijerinckia indica subsp. indica.</title>
        <authorList>
            <person name="Tamas I."/>
            <person name="Dedysh S.N."/>
            <person name="Liesack W."/>
            <person name="Stott M.B."/>
            <person name="Alam M."/>
            <person name="Murrell J.C."/>
            <person name="Dunfield P.F."/>
        </authorList>
    </citation>
    <scope>NUCLEOTIDE SEQUENCE [LARGE SCALE GENOMIC DNA]</scope>
    <source>
        <strain evidence="9">ATCC 9039 / DSM 1715 / NCIMB 8712</strain>
    </source>
</reference>
<dbReference type="AlphaFoldDB" id="B2IBJ3"/>
<keyword evidence="4 7" id="KW-0812">Transmembrane</keyword>
<feature type="transmembrane region" description="Helical" evidence="7">
    <location>
        <begin position="52"/>
        <end position="70"/>
    </location>
</feature>
<evidence type="ECO:0000256" key="6">
    <source>
        <dbReference type="ARBA" id="ARBA00023136"/>
    </source>
</evidence>
<name>B2IBJ3_BEII9</name>
<keyword evidence="5 7" id="KW-1133">Transmembrane helix</keyword>
<evidence type="ECO:0000313" key="8">
    <source>
        <dbReference type="EMBL" id="ACB96619.1"/>
    </source>
</evidence>
<evidence type="ECO:0000256" key="3">
    <source>
        <dbReference type="ARBA" id="ARBA00022475"/>
    </source>
</evidence>
<feature type="transmembrane region" description="Helical" evidence="7">
    <location>
        <begin position="77"/>
        <end position="96"/>
    </location>
</feature>
<dbReference type="eggNOG" id="COG2259">
    <property type="taxonomic scope" value="Bacteria"/>
</dbReference>
<feature type="transmembrane region" description="Helical" evidence="7">
    <location>
        <begin position="12"/>
        <end position="32"/>
    </location>
</feature>
<keyword evidence="9" id="KW-1185">Reference proteome</keyword>
<evidence type="ECO:0000256" key="4">
    <source>
        <dbReference type="ARBA" id="ARBA00022692"/>
    </source>
</evidence>